<dbReference type="InterPro" id="IPR019369">
    <property type="entry name" value="Efm5/EEF1AKMT1"/>
</dbReference>
<keyword evidence="3 5" id="KW-0489">Methyltransferase</keyword>
<dbReference type="EMBL" id="MU853404">
    <property type="protein sequence ID" value="KAK4136172.1"/>
    <property type="molecule type" value="Genomic_DNA"/>
</dbReference>
<dbReference type="Pfam" id="PF10237">
    <property type="entry name" value="N6-adenineMlase"/>
    <property type="match status" value="1"/>
</dbReference>
<evidence type="ECO:0000256" key="1">
    <source>
        <dbReference type="ARBA" id="ARBA00004496"/>
    </source>
</evidence>
<organism evidence="6 7">
    <name type="scientific">Trichocladium antarcticum</name>
    <dbReference type="NCBI Taxonomy" id="1450529"/>
    <lineage>
        <taxon>Eukaryota</taxon>
        <taxon>Fungi</taxon>
        <taxon>Dikarya</taxon>
        <taxon>Ascomycota</taxon>
        <taxon>Pezizomycotina</taxon>
        <taxon>Sordariomycetes</taxon>
        <taxon>Sordariomycetidae</taxon>
        <taxon>Sordariales</taxon>
        <taxon>Chaetomiaceae</taxon>
        <taxon>Trichocladium</taxon>
    </lineage>
</organism>
<comment type="similarity">
    <text evidence="5">Belongs to the class I-like SAM-binding methyltransferase superfamily. EFM5 family.</text>
</comment>
<dbReference type="PANTHER" id="PTHR13200">
    <property type="entry name" value="EEF1A LYSINE METHYLTRANSFERASE 1"/>
    <property type="match status" value="1"/>
</dbReference>
<dbReference type="GO" id="GO:0005737">
    <property type="term" value="C:cytoplasm"/>
    <property type="evidence" value="ECO:0007669"/>
    <property type="project" value="UniProtKB-SubCell"/>
</dbReference>
<accession>A0AAN6UN95</accession>
<keyword evidence="4 5" id="KW-0808">Transferase</keyword>
<evidence type="ECO:0000256" key="3">
    <source>
        <dbReference type="ARBA" id="ARBA00022603"/>
    </source>
</evidence>
<dbReference type="GO" id="GO:0016279">
    <property type="term" value="F:protein-lysine N-methyltransferase activity"/>
    <property type="evidence" value="ECO:0007669"/>
    <property type="project" value="UniProtKB-UniRule"/>
</dbReference>
<comment type="function">
    <text evidence="5">S-adenosyl-L-methionine-dependent protein-lysine N-methyltransferase that trimethylates elongation factor 1-alpha at 'Lys-79'.</text>
</comment>
<proteinExistence type="inferred from homology"/>
<evidence type="ECO:0000256" key="2">
    <source>
        <dbReference type="ARBA" id="ARBA00022490"/>
    </source>
</evidence>
<keyword evidence="2 5" id="KW-0963">Cytoplasm</keyword>
<evidence type="ECO:0000256" key="4">
    <source>
        <dbReference type="ARBA" id="ARBA00022679"/>
    </source>
</evidence>
<dbReference type="GO" id="GO:0032259">
    <property type="term" value="P:methylation"/>
    <property type="evidence" value="ECO:0007669"/>
    <property type="project" value="UniProtKB-KW"/>
</dbReference>
<reference evidence="6" key="1">
    <citation type="journal article" date="2023" name="Mol. Phylogenet. Evol.">
        <title>Genome-scale phylogeny and comparative genomics of the fungal order Sordariales.</title>
        <authorList>
            <person name="Hensen N."/>
            <person name="Bonometti L."/>
            <person name="Westerberg I."/>
            <person name="Brannstrom I.O."/>
            <person name="Guillou S."/>
            <person name="Cros-Aarteil S."/>
            <person name="Calhoun S."/>
            <person name="Haridas S."/>
            <person name="Kuo A."/>
            <person name="Mondo S."/>
            <person name="Pangilinan J."/>
            <person name="Riley R."/>
            <person name="LaButti K."/>
            <person name="Andreopoulos B."/>
            <person name="Lipzen A."/>
            <person name="Chen C."/>
            <person name="Yan M."/>
            <person name="Daum C."/>
            <person name="Ng V."/>
            <person name="Clum A."/>
            <person name="Steindorff A."/>
            <person name="Ohm R.A."/>
            <person name="Martin F."/>
            <person name="Silar P."/>
            <person name="Natvig D.O."/>
            <person name="Lalanne C."/>
            <person name="Gautier V."/>
            <person name="Ament-Velasquez S.L."/>
            <person name="Kruys A."/>
            <person name="Hutchinson M.I."/>
            <person name="Powell A.J."/>
            <person name="Barry K."/>
            <person name="Miller A.N."/>
            <person name="Grigoriev I.V."/>
            <person name="Debuchy R."/>
            <person name="Gladieux P."/>
            <person name="Hiltunen Thoren M."/>
            <person name="Johannesson H."/>
        </authorList>
    </citation>
    <scope>NUCLEOTIDE SEQUENCE</scope>
    <source>
        <strain evidence="6">CBS 123565</strain>
    </source>
</reference>
<protein>
    <recommendedName>
        <fullName evidence="5">Protein-lysine N-methyltransferase EFM5</fullName>
        <ecNumber evidence="5">2.1.1.-</ecNumber>
    </recommendedName>
    <alternativeName>
        <fullName evidence="5">Elongation factor methyltransferase 5</fullName>
    </alternativeName>
</protein>
<dbReference type="PANTHER" id="PTHR13200:SF0">
    <property type="entry name" value="EEF1A LYSINE METHYLTRANSFERASE 1"/>
    <property type="match status" value="1"/>
</dbReference>
<sequence>MRIESTQKLLFFGPLCASALRDNRPSHPRLARTQCLIFGMTDHETDDELSLSSTALDALKAFYAERDARAEHFRKLKTLAEEQHAADVATAAASANMKLSMEAFTEDWNESQFWYADETAYLFARQLLEGATSAMTVAVVSAPSVFVALKNILLAAPADEPKPKLILLEHDRRFAVFPEFVFYDFAQPLKLPGTCDRLICDPPFLSEDCQTKSALTVRWLAKITPPPAPPTSQPATPPAQQHRLIVCTGERMADVVNRVYRPLGVRTTDYEPVHARGLGNEFYCYANFASAACWGWRDGGGAEGEKGTGKSGGV</sequence>
<evidence type="ECO:0000256" key="5">
    <source>
        <dbReference type="HAMAP-Rule" id="MF_03187"/>
    </source>
</evidence>
<dbReference type="InterPro" id="IPR041370">
    <property type="entry name" value="Mlase_EEF1AKMT1/ZCCHC4"/>
</dbReference>
<keyword evidence="7" id="KW-1185">Reference proteome</keyword>
<comment type="caution">
    <text evidence="6">The sequence shown here is derived from an EMBL/GenBank/DDBJ whole genome shotgun (WGS) entry which is preliminary data.</text>
</comment>
<evidence type="ECO:0000313" key="6">
    <source>
        <dbReference type="EMBL" id="KAK4136172.1"/>
    </source>
</evidence>
<comment type="subcellular location">
    <subcellularLocation>
        <location evidence="1 5">Cytoplasm</location>
    </subcellularLocation>
</comment>
<dbReference type="HAMAP" id="MF_03187">
    <property type="entry name" value="Methyltr_EFM5"/>
    <property type="match status" value="1"/>
</dbReference>
<name>A0AAN6UN95_9PEZI</name>
<dbReference type="AlphaFoldDB" id="A0AAN6UN95"/>
<gene>
    <name evidence="5" type="primary">EFM5</name>
    <name evidence="6" type="ORF">BT67DRAFT_418183</name>
</gene>
<evidence type="ECO:0000313" key="7">
    <source>
        <dbReference type="Proteomes" id="UP001304895"/>
    </source>
</evidence>
<reference evidence="6" key="2">
    <citation type="submission" date="2023-05" db="EMBL/GenBank/DDBJ databases">
        <authorList>
            <consortium name="Lawrence Berkeley National Laboratory"/>
            <person name="Steindorff A."/>
            <person name="Hensen N."/>
            <person name="Bonometti L."/>
            <person name="Westerberg I."/>
            <person name="Brannstrom I.O."/>
            <person name="Guillou S."/>
            <person name="Cros-Aarteil S."/>
            <person name="Calhoun S."/>
            <person name="Haridas S."/>
            <person name="Kuo A."/>
            <person name="Mondo S."/>
            <person name="Pangilinan J."/>
            <person name="Riley R."/>
            <person name="Labutti K."/>
            <person name="Andreopoulos B."/>
            <person name="Lipzen A."/>
            <person name="Chen C."/>
            <person name="Yanf M."/>
            <person name="Daum C."/>
            <person name="Ng V."/>
            <person name="Clum A."/>
            <person name="Ohm R."/>
            <person name="Martin F."/>
            <person name="Silar P."/>
            <person name="Natvig D."/>
            <person name="Lalanne C."/>
            <person name="Gautier V."/>
            <person name="Ament-Velasquez S.L."/>
            <person name="Kruys A."/>
            <person name="Hutchinson M.I."/>
            <person name="Powell A.J."/>
            <person name="Barry K."/>
            <person name="Miller A.N."/>
            <person name="Grigoriev I.V."/>
            <person name="Debuchy R."/>
            <person name="Gladieux P."/>
            <person name="Thoren M.H."/>
            <person name="Johannesson H."/>
        </authorList>
    </citation>
    <scope>NUCLEOTIDE SEQUENCE</scope>
    <source>
        <strain evidence="6">CBS 123565</strain>
    </source>
</reference>
<dbReference type="Proteomes" id="UP001304895">
    <property type="component" value="Unassembled WGS sequence"/>
</dbReference>
<dbReference type="EC" id="2.1.1.-" evidence="5"/>